<proteinExistence type="inferred from homology"/>
<dbReference type="EMBL" id="JBHUMZ010000050">
    <property type="protein sequence ID" value="MFD2640061.1"/>
    <property type="molecule type" value="Genomic_DNA"/>
</dbReference>
<dbReference type="RefSeq" id="WP_377330154.1">
    <property type="nucleotide sequence ID" value="NZ_JBHUMZ010000050.1"/>
</dbReference>
<evidence type="ECO:0000256" key="1">
    <source>
        <dbReference type="ARBA" id="ARBA00008861"/>
    </source>
</evidence>
<dbReference type="PANTHER" id="PTHR12510:SF4">
    <property type="entry name" value="GAMMA-GLUTAMYLAMINECYCLOTRANSFERASE"/>
    <property type="match status" value="1"/>
</dbReference>
<dbReference type="InterPro" id="IPR013024">
    <property type="entry name" value="GGCT-like"/>
</dbReference>
<comment type="caution">
    <text evidence="4">The sequence shown here is derived from an EMBL/GenBank/DDBJ whole genome shotgun (WGS) entry which is preliminary data.</text>
</comment>
<dbReference type="CDD" id="cd06661">
    <property type="entry name" value="GGCT_like"/>
    <property type="match status" value="2"/>
</dbReference>
<accession>A0ABW5QDZ5</accession>
<dbReference type="Pfam" id="PF13772">
    <property type="entry name" value="AIG2_2"/>
    <property type="match status" value="1"/>
</dbReference>
<evidence type="ECO:0000313" key="4">
    <source>
        <dbReference type="EMBL" id="MFD2640061.1"/>
    </source>
</evidence>
<dbReference type="InterPro" id="IPR009288">
    <property type="entry name" value="AIG2-like_dom"/>
</dbReference>
<protein>
    <recommendedName>
        <fullName evidence="2">Gamma-glutamylcyclotransferase family protein</fullName>
    </recommendedName>
</protein>
<keyword evidence="5" id="KW-1185">Reference proteome</keyword>
<dbReference type="InterPro" id="IPR036568">
    <property type="entry name" value="GGCT-like_sf"/>
</dbReference>
<dbReference type="Pfam" id="PF06094">
    <property type="entry name" value="GGACT"/>
    <property type="match status" value="1"/>
</dbReference>
<evidence type="ECO:0000256" key="2">
    <source>
        <dbReference type="RuleBase" id="RU367036"/>
    </source>
</evidence>
<dbReference type="Gene3D" id="3.10.490.10">
    <property type="entry name" value="Gamma-glutamyl cyclotransferase-like"/>
    <property type="match status" value="2"/>
</dbReference>
<comment type="similarity">
    <text evidence="1 2">Belongs to the gamma-glutamylcyclotransferase family.</text>
</comment>
<dbReference type="Proteomes" id="UP001597452">
    <property type="component" value="Unassembled WGS sequence"/>
</dbReference>
<feature type="domain" description="Gamma-glutamylcyclotransferase AIG2-like" evidence="3">
    <location>
        <begin position="5"/>
        <end position="122"/>
    </location>
</feature>
<dbReference type="InterPro" id="IPR039126">
    <property type="entry name" value="GGACT"/>
</dbReference>
<gene>
    <name evidence="4" type="ORF">ACFSW4_14425</name>
</gene>
<name>A0ABW5QDZ5_9BACI</name>
<sequence length="281" mass="32598">MGQLVFVYGTLRRYERNHHLLEDAKLVSQQAWTKGRLIDTGYDYPAMLLDNDDHVYGELYEVDHDVLKQIDKLEGYQGISETDHYQRTEQLVLSDLGEFKALLYYYPKEVQNTEEIPFGDWRLKKLLDQGTPHYFAYGSCMDHERIEKAGMLTQFKTLGLGLLPEHELRFTVRADDGGRADIVEMSGHQVEGIVYEITEQALKYLYNREGVYIGLYRPAVVDVTFNGEILNMLTFIVIDKLEEIAPPDHYLNEIVRGGKRHLSETYLKQINSRVERLRAGD</sequence>
<dbReference type="PANTHER" id="PTHR12510">
    <property type="entry name" value="TROPONIN C-AKIN-1 PROTEIN"/>
    <property type="match status" value="1"/>
</dbReference>
<reference evidence="5" key="1">
    <citation type="journal article" date="2019" name="Int. J. Syst. Evol. Microbiol.">
        <title>The Global Catalogue of Microorganisms (GCM) 10K type strain sequencing project: providing services to taxonomists for standard genome sequencing and annotation.</title>
        <authorList>
            <consortium name="The Broad Institute Genomics Platform"/>
            <consortium name="The Broad Institute Genome Sequencing Center for Infectious Disease"/>
            <person name="Wu L."/>
            <person name="Ma J."/>
        </authorList>
    </citation>
    <scope>NUCLEOTIDE SEQUENCE [LARGE SCALE GENOMIC DNA]</scope>
    <source>
        <strain evidence="5">TISTR 1571</strain>
    </source>
</reference>
<dbReference type="SUPFAM" id="SSF110857">
    <property type="entry name" value="Gamma-glutamyl cyclotransferase-like"/>
    <property type="match status" value="2"/>
</dbReference>
<evidence type="ECO:0000313" key="5">
    <source>
        <dbReference type="Proteomes" id="UP001597452"/>
    </source>
</evidence>
<organism evidence="4 5">
    <name type="scientific">Piscibacillus salipiscarius</name>
    <dbReference type="NCBI Taxonomy" id="299480"/>
    <lineage>
        <taxon>Bacteria</taxon>
        <taxon>Bacillati</taxon>
        <taxon>Bacillota</taxon>
        <taxon>Bacilli</taxon>
        <taxon>Bacillales</taxon>
        <taxon>Bacillaceae</taxon>
        <taxon>Piscibacillus</taxon>
    </lineage>
</organism>
<evidence type="ECO:0000259" key="3">
    <source>
        <dbReference type="Pfam" id="PF06094"/>
    </source>
</evidence>